<sequence>MRKILFLASIVMLSVSFNAFSQETFYYYRGKQEKLSIDKTTVAVVSLRDAKFSLSPLSATAVQSISTGDYQITIVKSKEKSIPLLRKSLENKFAGNKDLVVLPCFTSSEGMELYQTLDINLKLKQEKDGEICNGKIFHRTN</sequence>
<evidence type="ECO:0000313" key="3">
    <source>
        <dbReference type="Proteomes" id="UP000249300"/>
    </source>
</evidence>
<dbReference type="Proteomes" id="UP000249300">
    <property type="component" value="Chromosome 1"/>
</dbReference>
<keyword evidence="3" id="KW-1185">Reference proteome</keyword>
<dbReference type="AlphaFoldDB" id="A0A2X4PZR1"/>
<keyword evidence="1" id="KW-0732">Signal</keyword>
<dbReference type="RefSeq" id="WP_023941118.1">
    <property type="nucleotide sequence ID" value="NZ_LS483447.1"/>
</dbReference>
<evidence type="ECO:0000256" key="1">
    <source>
        <dbReference type="SAM" id="SignalP"/>
    </source>
</evidence>
<name>A0A2X4PZR1_9PORP</name>
<organism evidence="2 3">
    <name type="scientific">Porphyromonas crevioricanis</name>
    <dbReference type="NCBI Taxonomy" id="393921"/>
    <lineage>
        <taxon>Bacteria</taxon>
        <taxon>Pseudomonadati</taxon>
        <taxon>Bacteroidota</taxon>
        <taxon>Bacteroidia</taxon>
        <taxon>Bacteroidales</taxon>
        <taxon>Porphyromonadaceae</taxon>
        <taxon>Porphyromonas</taxon>
    </lineage>
</organism>
<reference evidence="2 3" key="1">
    <citation type="submission" date="2018-06" db="EMBL/GenBank/DDBJ databases">
        <authorList>
            <consortium name="Pathogen Informatics"/>
            <person name="Doyle S."/>
        </authorList>
    </citation>
    <scope>NUCLEOTIDE SEQUENCE [LARGE SCALE GENOMIC DNA]</scope>
    <source>
        <strain evidence="2 3">NCTC12858</strain>
    </source>
</reference>
<feature type="chain" id="PRO_5016041584" description="DUF3868 domain-containing protein" evidence="1">
    <location>
        <begin position="22"/>
        <end position="141"/>
    </location>
</feature>
<dbReference type="EMBL" id="LS483447">
    <property type="protein sequence ID" value="SQH73819.1"/>
    <property type="molecule type" value="Genomic_DNA"/>
</dbReference>
<dbReference type="KEGG" id="pcre:NCTC12858_01692"/>
<evidence type="ECO:0000313" key="2">
    <source>
        <dbReference type="EMBL" id="SQH73819.1"/>
    </source>
</evidence>
<feature type="signal peptide" evidence="1">
    <location>
        <begin position="1"/>
        <end position="21"/>
    </location>
</feature>
<proteinExistence type="predicted"/>
<evidence type="ECO:0008006" key="4">
    <source>
        <dbReference type="Google" id="ProtNLM"/>
    </source>
</evidence>
<protein>
    <recommendedName>
        <fullName evidence="4">DUF3868 domain-containing protein</fullName>
    </recommendedName>
</protein>
<gene>
    <name evidence="2" type="ORF">NCTC12858_01692</name>
</gene>
<accession>A0A2X4PZR1</accession>